<dbReference type="PaxDb" id="121845-A0A3Q0IHV9"/>
<keyword evidence="1" id="KW-0175">Coiled coil</keyword>
<accession>A0A3Q0IHV9</accession>
<evidence type="ECO:0000313" key="3">
    <source>
        <dbReference type="RefSeq" id="XP_026675759.1"/>
    </source>
</evidence>
<dbReference type="KEGG" id="dci:113465438"/>
<evidence type="ECO:0000256" key="1">
    <source>
        <dbReference type="SAM" id="Coils"/>
    </source>
</evidence>
<dbReference type="AlphaFoldDB" id="A0A3Q0IHV9"/>
<protein>
    <submittedName>
        <fullName evidence="3">Uncharacterized protein LOC113465438</fullName>
    </submittedName>
</protein>
<organism evidence="2 3">
    <name type="scientific">Diaphorina citri</name>
    <name type="common">Asian citrus psyllid</name>
    <dbReference type="NCBI Taxonomy" id="121845"/>
    <lineage>
        <taxon>Eukaryota</taxon>
        <taxon>Metazoa</taxon>
        <taxon>Ecdysozoa</taxon>
        <taxon>Arthropoda</taxon>
        <taxon>Hexapoda</taxon>
        <taxon>Insecta</taxon>
        <taxon>Pterygota</taxon>
        <taxon>Neoptera</taxon>
        <taxon>Paraneoptera</taxon>
        <taxon>Hemiptera</taxon>
        <taxon>Sternorrhyncha</taxon>
        <taxon>Psylloidea</taxon>
        <taxon>Psyllidae</taxon>
        <taxon>Diaphorininae</taxon>
        <taxon>Diaphorina</taxon>
    </lineage>
</organism>
<dbReference type="Proteomes" id="UP000079169">
    <property type="component" value="Unplaced"/>
</dbReference>
<dbReference type="RefSeq" id="XP_026675759.1">
    <property type="nucleotide sequence ID" value="XM_026819958.1"/>
</dbReference>
<keyword evidence="2" id="KW-1185">Reference proteome</keyword>
<reference evidence="3" key="1">
    <citation type="submission" date="2025-08" db="UniProtKB">
        <authorList>
            <consortium name="RefSeq"/>
        </authorList>
    </citation>
    <scope>IDENTIFICATION</scope>
</reference>
<gene>
    <name evidence="3" type="primary">LOC113465438</name>
</gene>
<feature type="coiled-coil region" evidence="1">
    <location>
        <begin position="145"/>
        <end position="172"/>
    </location>
</feature>
<name>A0A3Q0IHV9_DIACI</name>
<evidence type="ECO:0000313" key="2">
    <source>
        <dbReference type="Proteomes" id="UP000079169"/>
    </source>
</evidence>
<sequence>MQRRYDQKSKHLAQLKRKFQSLVEKQKQDCHDIKLSEVLEDEEVVNEIKTEDVESSVFDITTLLHGRELSENFGMEDEVQASHHVMGLRHLADKRGQDETMEEDEHGEESVDTMHVVPGDCCIYLNEDEQIQHLLYLRTKYKIHSDLIEERLNELREQLDNAKHYKHFLLENVKRLRETLKNVRFKLFDLKISDAVFGQENRDRAKVDCKVHKKKCNNKGKRKLEEQEGKKEKV</sequence>
<proteinExistence type="predicted"/>
<dbReference type="GeneID" id="113465438"/>